<name>A0ABW1SVI8_9LACO</name>
<keyword evidence="3" id="KW-1185">Reference proteome</keyword>
<accession>A0ABW1SVI8</accession>
<evidence type="ECO:0000313" key="2">
    <source>
        <dbReference type="EMBL" id="MFC6207745.1"/>
    </source>
</evidence>
<comment type="caution">
    <text evidence="2">The sequence shown here is derived from an EMBL/GenBank/DDBJ whole genome shotgun (WGS) entry which is preliminary data.</text>
</comment>
<sequence>MIPKVIHYCWFGGQPLPDSVTRCLASWRRVCPDYQVKRWDESNWDVTQMPYVRQAYAQKKFAFVADVARLDVIARHGGIYLDTDVELLEPLDAFLTYDAFFGMEEPGRVNTGVGFGAISKHAMVEDLLAQYQQRKFMCRNRPDLTTCVTIAAPLFKEWGVQRNQQIQYLQDKRVVILPPTYFCPEDLASGKLRLTAQSVAIHHYAVTWKPATSLTVTRWKIRSRRIIDAVGGEGSYARLKSWYNTVRSKI</sequence>
<gene>
    <name evidence="2" type="ORF">ACFP1G_09720</name>
</gene>
<dbReference type="InterPro" id="IPR029044">
    <property type="entry name" value="Nucleotide-diphossugar_trans"/>
</dbReference>
<dbReference type="SUPFAM" id="SSF53448">
    <property type="entry name" value="Nucleotide-diphospho-sugar transferases"/>
    <property type="match status" value="1"/>
</dbReference>
<keyword evidence="1" id="KW-0808">Transferase</keyword>
<dbReference type="PANTHER" id="PTHR32385">
    <property type="entry name" value="MANNOSYL PHOSPHORYLINOSITOL CERAMIDE SYNTHASE"/>
    <property type="match status" value="1"/>
</dbReference>
<evidence type="ECO:0000256" key="1">
    <source>
        <dbReference type="ARBA" id="ARBA00022679"/>
    </source>
</evidence>
<dbReference type="RefSeq" id="WP_125692338.1">
    <property type="nucleotide sequence ID" value="NZ_JBHSSK010000024.1"/>
</dbReference>
<dbReference type="InterPro" id="IPR007577">
    <property type="entry name" value="GlycoTrfase_DXD_sugar-bd_CS"/>
</dbReference>
<dbReference type="Gene3D" id="3.90.550.20">
    <property type="match status" value="1"/>
</dbReference>
<dbReference type="EMBL" id="JBHSSK010000024">
    <property type="protein sequence ID" value="MFC6207745.1"/>
    <property type="molecule type" value="Genomic_DNA"/>
</dbReference>
<organism evidence="2 3">
    <name type="scientific">Levilactobacillus tongjiangensis</name>
    <dbReference type="NCBI Taxonomy" id="2486023"/>
    <lineage>
        <taxon>Bacteria</taxon>
        <taxon>Bacillati</taxon>
        <taxon>Bacillota</taxon>
        <taxon>Bacilli</taxon>
        <taxon>Lactobacillales</taxon>
        <taxon>Lactobacillaceae</taxon>
        <taxon>Levilactobacillus</taxon>
    </lineage>
</organism>
<dbReference type="Proteomes" id="UP001596254">
    <property type="component" value="Unassembled WGS sequence"/>
</dbReference>
<dbReference type="PANTHER" id="PTHR32385:SF15">
    <property type="entry name" value="INOSITOL PHOSPHOCERAMIDE MANNOSYLTRANSFERASE 1"/>
    <property type="match status" value="1"/>
</dbReference>
<dbReference type="Pfam" id="PF04488">
    <property type="entry name" value="Gly_transf_sug"/>
    <property type="match status" value="1"/>
</dbReference>
<proteinExistence type="predicted"/>
<reference evidence="3" key="1">
    <citation type="journal article" date="2019" name="Int. J. Syst. Evol. Microbiol.">
        <title>The Global Catalogue of Microorganisms (GCM) 10K type strain sequencing project: providing services to taxonomists for standard genome sequencing and annotation.</title>
        <authorList>
            <consortium name="The Broad Institute Genomics Platform"/>
            <consortium name="The Broad Institute Genome Sequencing Center for Infectious Disease"/>
            <person name="Wu L."/>
            <person name="Ma J."/>
        </authorList>
    </citation>
    <scope>NUCLEOTIDE SEQUENCE [LARGE SCALE GENOMIC DNA]</scope>
    <source>
        <strain evidence="3">CCM 8905</strain>
    </source>
</reference>
<protein>
    <submittedName>
        <fullName evidence="2">Glycosyltransferase family 32 protein</fullName>
    </submittedName>
</protein>
<dbReference type="InterPro" id="IPR051706">
    <property type="entry name" value="Glycosyltransferase_domain"/>
</dbReference>
<evidence type="ECO:0000313" key="3">
    <source>
        <dbReference type="Proteomes" id="UP001596254"/>
    </source>
</evidence>